<feature type="region of interest" description="Disordered" evidence="1">
    <location>
        <begin position="72"/>
        <end position="93"/>
    </location>
</feature>
<dbReference type="GO" id="GO:0035361">
    <property type="term" value="C:Cul8-RING ubiquitin ligase complex"/>
    <property type="evidence" value="ECO:0007669"/>
    <property type="project" value="TreeGrafter"/>
</dbReference>
<evidence type="ECO:0000313" key="3">
    <source>
        <dbReference type="Proteomes" id="UP000054018"/>
    </source>
</evidence>
<proteinExistence type="predicted"/>
<dbReference type="PANTHER" id="PTHR28122:SF1">
    <property type="entry name" value="E3 UBIQUITIN-PROTEIN LIGASE SUBSTRATE RECEPTOR MMS22"/>
    <property type="match status" value="1"/>
</dbReference>
<organism evidence="2 3">
    <name type="scientific">Pisolithus microcarpus 441</name>
    <dbReference type="NCBI Taxonomy" id="765257"/>
    <lineage>
        <taxon>Eukaryota</taxon>
        <taxon>Fungi</taxon>
        <taxon>Dikarya</taxon>
        <taxon>Basidiomycota</taxon>
        <taxon>Agaricomycotina</taxon>
        <taxon>Agaricomycetes</taxon>
        <taxon>Agaricomycetidae</taxon>
        <taxon>Boletales</taxon>
        <taxon>Sclerodermatineae</taxon>
        <taxon>Pisolithaceae</taxon>
        <taxon>Pisolithus</taxon>
    </lineage>
</organism>
<accession>A0A0C9YZ17</accession>
<dbReference type="EMBL" id="KN833788">
    <property type="protein sequence ID" value="KIK19214.1"/>
    <property type="molecule type" value="Genomic_DNA"/>
</dbReference>
<evidence type="ECO:0000256" key="1">
    <source>
        <dbReference type="SAM" id="MobiDB-lite"/>
    </source>
</evidence>
<reference evidence="2 3" key="1">
    <citation type="submission" date="2014-04" db="EMBL/GenBank/DDBJ databases">
        <authorList>
            <consortium name="DOE Joint Genome Institute"/>
            <person name="Kuo A."/>
            <person name="Kohler A."/>
            <person name="Costa M.D."/>
            <person name="Nagy L.G."/>
            <person name="Floudas D."/>
            <person name="Copeland A."/>
            <person name="Barry K.W."/>
            <person name="Cichocki N."/>
            <person name="Veneault-Fourrey C."/>
            <person name="LaButti K."/>
            <person name="Lindquist E.A."/>
            <person name="Lipzen A."/>
            <person name="Lundell T."/>
            <person name="Morin E."/>
            <person name="Murat C."/>
            <person name="Sun H."/>
            <person name="Tunlid A."/>
            <person name="Henrissat B."/>
            <person name="Grigoriev I.V."/>
            <person name="Hibbett D.S."/>
            <person name="Martin F."/>
            <person name="Nordberg H.P."/>
            <person name="Cantor M.N."/>
            <person name="Hua S.X."/>
        </authorList>
    </citation>
    <scope>NUCLEOTIDE SEQUENCE [LARGE SCALE GENOMIC DNA]</scope>
    <source>
        <strain evidence="2 3">441</strain>
    </source>
</reference>
<dbReference type="GO" id="GO:0005634">
    <property type="term" value="C:nucleus"/>
    <property type="evidence" value="ECO:0007669"/>
    <property type="project" value="InterPro"/>
</dbReference>
<dbReference type="GO" id="GO:0000724">
    <property type="term" value="P:double-strand break repair via homologous recombination"/>
    <property type="evidence" value="ECO:0007669"/>
    <property type="project" value="TreeGrafter"/>
</dbReference>
<dbReference type="HOGENOM" id="CLU_871896_0_0_1"/>
<feature type="region of interest" description="Disordered" evidence="1">
    <location>
        <begin position="1"/>
        <end position="21"/>
    </location>
</feature>
<reference evidence="3" key="2">
    <citation type="submission" date="2015-01" db="EMBL/GenBank/DDBJ databases">
        <title>Evolutionary Origins and Diversification of the Mycorrhizal Mutualists.</title>
        <authorList>
            <consortium name="DOE Joint Genome Institute"/>
            <consortium name="Mycorrhizal Genomics Consortium"/>
            <person name="Kohler A."/>
            <person name="Kuo A."/>
            <person name="Nagy L.G."/>
            <person name="Floudas D."/>
            <person name="Copeland A."/>
            <person name="Barry K.W."/>
            <person name="Cichocki N."/>
            <person name="Veneault-Fourrey C."/>
            <person name="LaButti K."/>
            <person name="Lindquist E.A."/>
            <person name="Lipzen A."/>
            <person name="Lundell T."/>
            <person name="Morin E."/>
            <person name="Murat C."/>
            <person name="Riley R."/>
            <person name="Ohm R."/>
            <person name="Sun H."/>
            <person name="Tunlid A."/>
            <person name="Henrissat B."/>
            <person name="Grigoriev I.V."/>
            <person name="Hibbett D.S."/>
            <person name="Martin F."/>
        </authorList>
    </citation>
    <scope>NUCLEOTIDE SEQUENCE [LARGE SCALE GENOMIC DNA]</scope>
    <source>
        <strain evidence="3">441</strain>
    </source>
</reference>
<dbReference type="InterPro" id="IPR019021">
    <property type="entry name" value="Mms22"/>
</dbReference>
<sequence length="319" mass="35555">MTTVTIEKTNPRTSALPSEPPFSQNFVLTAKPREGRIIHASRVEKEGRLFDFNSLRMLFALEEMALVSGRGCADVQNSPGDIQKSQPREPRGDRHDSVFEIFLKMVVQAVYSLNASDADTRQNIKKLLQIAVPVSPVPFSRTAPPTIHDPSMLLNRFSAMAVAIHLDPTVPNVRFCISQARRCVNFKEAAWIMRVFDPATNLAMPSQTGLEIRMLVQSFLNARTKALPPAQPHPASTDAMNPESQEEYERLRFELDDAELLAALGEGPVAPAIDILQAQDDASCKRRKLFLSYLPHWAEKWTSVGPGQVYNSCWVSLSV</sequence>
<evidence type="ECO:0000313" key="2">
    <source>
        <dbReference type="EMBL" id="KIK19214.1"/>
    </source>
</evidence>
<dbReference type="Pfam" id="PF09462">
    <property type="entry name" value="Mus7"/>
    <property type="match status" value="1"/>
</dbReference>
<dbReference type="OrthoDB" id="2386201at2759"/>
<dbReference type="AlphaFoldDB" id="A0A0C9YZ17"/>
<gene>
    <name evidence="2" type="ORF">PISMIDRAFT_24483</name>
</gene>
<dbReference type="GO" id="GO:0031297">
    <property type="term" value="P:replication fork processing"/>
    <property type="evidence" value="ECO:0007669"/>
    <property type="project" value="InterPro"/>
</dbReference>
<keyword evidence="3" id="KW-1185">Reference proteome</keyword>
<feature type="compositionally biased region" description="Polar residues" evidence="1">
    <location>
        <begin position="75"/>
        <end position="85"/>
    </location>
</feature>
<dbReference type="PANTHER" id="PTHR28122">
    <property type="entry name" value="E3 UBIQUITIN-PROTEIN LIGASE SUBSTRATE RECEPTOR MMS22"/>
    <property type="match status" value="1"/>
</dbReference>
<name>A0A0C9YZ17_9AGAM</name>
<dbReference type="STRING" id="765257.A0A0C9YZ17"/>
<protein>
    <submittedName>
        <fullName evidence="2">Uncharacterized protein</fullName>
    </submittedName>
</protein>
<dbReference type="Proteomes" id="UP000054018">
    <property type="component" value="Unassembled WGS sequence"/>
</dbReference>